<dbReference type="InterPro" id="IPR004518">
    <property type="entry name" value="MazG-like_dom"/>
</dbReference>
<sequence>MSESVDRLVAVVEALRDHCPWTAALTHGDLAEYLVEEAYEAVAEIEARDAAAWADVPARRADGAYSALAAELGDVLFQVVLHAAVSRPPGAPVSSAGFRVADAADALTAKMIRRNPLVLTPEGAPRSAEELARVTPEAVELAWEEVKAQERAAAGETASGEAAQAGAVGAAADQASERCAHDSPHVETSHGESRAQRGVREVAGETAGQAGGPASDPGFGGIPARLPALAAAAKVVDRAARQPADPLARHAPLSGDPDSGHRAGHAAPDDGDPGWGDEAALGAELFALVRRARAAGLDPERALRGTVARVRSGDWDALRPPTAG</sequence>
<evidence type="ECO:0000313" key="4">
    <source>
        <dbReference type="Proteomes" id="UP000567246"/>
    </source>
</evidence>
<dbReference type="GO" id="GO:0046047">
    <property type="term" value="P:TTP catabolic process"/>
    <property type="evidence" value="ECO:0007669"/>
    <property type="project" value="TreeGrafter"/>
</dbReference>
<dbReference type="GO" id="GO:0046081">
    <property type="term" value="P:dUTP catabolic process"/>
    <property type="evidence" value="ECO:0007669"/>
    <property type="project" value="TreeGrafter"/>
</dbReference>
<dbReference type="InterPro" id="IPR048015">
    <property type="entry name" value="NTP-PPase_MazG-like_N"/>
</dbReference>
<feature type="compositionally biased region" description="Low complexity" evidence="1">
    <location>
        <begin position="152"/>
        <end position="174"/>
    </location>
</feature>
<dbReference type="Gene3D" id="1.10.287.1080">
    <property type="entry name" value="MazG-like"/>
    <property type="match status" value="2"/>
</dbReference>
<dbReference type="PANTHER" id="PTHR30522">
    <property type="entry name" value="NUCLEOSIDE TRIPHOSPHATE PYROPHOSPHOHYDROLASE"/>
    <property type="match status" value="1"/>
</dbReference>
<dbReference type="EMBL" id="JACHMW010000001">
    <property type="protein sequence ID" value="MBB5848864.1"/>
    <property type="molecule type" value="Genomic_DNA"/>
</dbReference>
<accession>A0A7W9N116</accession>
<dbReference type="GO" id="GO:0036220">
    <property type="term" value="F:ITP diphosphatase activity"/>
    <property type="evidence" value="ECO:0007669"/>
    <property type="project" value="UniProtKB-EC"/>
</dbReference>
<dbReference type="AlphaFoldDB" id="A0A7W9N116"/>
<dbReference type="GO" id="GO:0046076">
    <property type="term" value="P:dTTP catabolic process"/>
    <property type="evidence" value="ECO:0007669"/>
    <property type="project" value="TreeGrafter"/>
</dbReference>
<feature type="region of interest" description="Disordered" evidence="1">
    <location>
        <begin position="240"/>
        <end position="278"/>
    </location>
</feature>
<dbReference type="GO" id="GO:0046061">
    <property type="term" value="P:dATP catabolic process"/>
    <property type="evidence" value="ECO:0007669"/>
    <property type="project" value="TreeGrafter"/>
</dbReference>
<evidence type="ECO:0000313" key="3">
    <source>
        <dbReference type="EMBL" id="MBB5848864.1"/>
    </source>
</evidence>
<feature type="domain" description="NTP pyrophosphohydrolase MazG-like" evidence="2">
    <location>
        <begin position="26"/>
        <end position="118"/>
    </location>
</feature>
<feature type="compositionally biased region" description="Basic and acidic residues" evidence="1">
    <location>
        <begin position="175"/>
        <end position="203"/>
    </location>
</feature>
<comment type="caution">
    <text evidence="3">The sequence shown here is derived from an EMBL/GenBank/DDBJ whole genome shotgun (WGS) entry which is preliminary data.</text>
</comment>
<evidence type="ECO:0000256" key="1">
    <source>
        <dbReference type="SAM" id="MobiDB-lite"/>
    </source>
</evidence>
<name>A0A7W9N116_9MICC</name>
<organism evidence="3 4">
    <name type="scientific">Micrococcus endophyticus</name>
    <dbReference type="NCBI Taxonomy" id="455343"/>
    <lineage>
        <taxon>Bacteria</taxon>
        <taxon>Bacillati</taxon>
        <taxon>Actinomycetota</taxon>
        <taxon>Actinomycetes</taxon>
        <taxon>Micrococcales</taxon>
        <taxon>Micrococcaceae</taxon>
        <taxon>Micrococcus</taxon>
    </lineage>
</organism>
<dbReference type="EC" id="3.6.1.66" evidence="3"/>
<dbReference type="Proteomes" id="UP000567246">
    <property type="component" value="Unassembled WGS sequence"/>
</dbReference>
<dbReference type="PANTHER" id="PTHR30522:SF0">
    <property type="entry name" value="NUCLEOSIDE TRIPHOSPHATE PYROPHOSPHOHYDROLASE"/>
    <property type="match status" value="1"/>
</dbReference>
<dbReference type="CDD" id="cd11528">
    <property type="entry name" value="NTP-PPase_MazG_Nterm"/>
    <property type="match status" value="1"/>
</dbReference>
<dbReference type="GO" id="GO:0006203">
    <property type="term" value="P:dGTP catabolic process"/>
    <property type="evidence" value="ECO:0007669"/>
    <property type="project" value="TreeGrafter"/>
</dbReference>
<evidence type="ECO:0000259" key="2">
    <source>
        <dbReference type="Pfam" id="PF03819"/>
    </source>
</evidence>
<keyword evidence="4" id="KW-1185">Reference proteome</keyword>
<dbReference type="GO" id="GO:0046052">
    <property type="term" value="P:UTP catabolic process"/>
    <property type="evidence" value="ECO:0007669"/>
    <property type="project" value="TreeGrafter"/>
</dbReference>
<keyword evidence="3" id="KW-0378">Hydrolase</keyword>
<feature type="region of interest" description="Disordered" evidence="1">
    <location>
        <begin position="152"/>
        <end position="221"/>
    </location>
</feature>
<reference evidence="3 4" key="1">
    <citation type="submission" date="2020-08" db="EMBL/GenBank/DDBJ databases">
        <title>Sequencing the genomes of 1000 actinobacteria strains.</title>
        <authorList>
            <person name="Klenk H.-P."/>
        </authorList>
    </citation>
    <scope>NUCLEOTIDE SEQUENCE [LARGE SCALE GENOMIC DNA]</scope>
    <source>
        <strain evidence="3 4">DSM 17945</strain>
    </source>
</reference>
<gene>
    <name evidence="3" type="ORF">HDA33_001428</name>
</gene>
<dbReference type="InterPro" id="IPR011551">
    <property type="entry name" value="NTP_PyrPHydrolase_MazG"/>
</dbReference>
<dbReference type="Pfam" id="PF03819">
    <property type="entry name" value="MazG"/>
    <property type="match status" value="1"/>
</dbReference>
<dbReference type="RefSeq" id="WP_338104283.1">
    <property type="nucleotide sequence ID" value="NZ_BAABAG010000011.1"/>
</dbReference>
<protein>
    <submittedName>
        <fullName evidence="3">XTP/dITP diphosphohydrolase</fullName>
        <ecNumber evidence="3">3.6.1.66</ecNumber>
    </submittedName>
</protein>
<dbReference type="SUPFAM" id="SSF101386">
    <property type="entry name" value="all-alpha NTP pyrophosphatases"/>
    <property type="match status" value="1"/>
</dbReference>
<proteinExistence type="predicted"/>